<evidence type="ECO:0000256" key="8">
    <source>
        <dbReference type="ARBA" id="ARBA00029447"/>
    </source>
</evidence>
<feature type="transmembrane region" description="Helical" evidence="10">
    <location>
        <begin position="289"/>
        <end position="312"/>
    </location>
</feature>
<dbReference type="InterPro" id="IPR004089">
    <property type="entry name" value="MCPsignal_dom"/>
</dbReference>
<keyword evidence="5 10" id="KW-1133">Transmembrane helix</keyword>
<dbReference type="PROSITE" id="PS50111">
    <property type="entry name" value="CHEMOTAXIS_TRANSDUC_2"/>
    <property type="match status" value="1"/>
</dbReference>
<dbReference type="SUPFAM" id="SSF103190">
    <property type="entry name" value="Sensory domain-like"/>
    <property type="match status" value="2"/>
</dbReference>
<comment type="similarity">
    <text evidence="8">Belongs to the methyl-accepting chemotaxis (MCP) protein family.</text>
</comment>
<evidence type="ECO:0000256" key="4">
    <source>
        <dbReference type="ARBA" id="ARBA00022692"/>
    </source>
</evidence>
<protein>
    <submittedName>
        <fullName evidence="13">Methyl-accepting chemotaxis protein McpC</fullName>
    </submittedName>
</protein>
<dbReference type="STRING" id="1121324.CLIT_23c01190"/>
<dbReference type="InterPro" id="IPR003660">
    <property type="entry name" value="HAMP_dom"/>
</dbReference>
<dbReference type="EMBL" id="JJMM01000026">
    <property type="protein sequence ID" value="KDR93847.1"/>
    <property type="molecule type" value="Genomic_DNA"/>
</dbReference>
<dbReference type="OrthoDB" id="13222at2"/>
<sequence>MKLFSGVKAKISVIMIAAIIIPVIALGFLSYGKASSIIEKKLEYSSNAVLNHINSSIQGFLNGFENSIEAVSQDRSIKELASNKQLEDLAVQEYASDILLNIAQVDESILSSYLGTADKRMYIYPESNLPEGYDPTSRPWYSLALENSGKAVLTNPYEDANAGGMVITVCKAVEDGGVLGVVAYDISLVDFSKTFKDIKVGNTGYMFITDENGIIVSHPDESLVGKNISESEKSLWDAVKEGESGFSEYKSGSENNAVAYLTNKSSRFKIGIVFSEDEIAVDVNPIRTFTLMLVAIAVVLAIIISIMISGWITRNLKKLDDAFEKASQGDLAANVDIRTNDEFGKIGSNFNKMIQNLVYLIKNIKDSSETVTVTSQSLSNMAFQTNKTTEEVAKAIAEIAEVTNEQARETEVGVSRADDMGRSVQSVSSSIEDMVEMFKKSNELNEKGIGTVKKLAQATQETINAETSVNSIINEVEKSSQEIGIIIQTINQIAEQTNLLALNASIEAARAGEAGRGFSVVADEIRKLAEETAQSTGQIKSIVDDIQGKSKDAVDGMKEATQKVQQQVASVEETEDIFNEISTTIHGLLSNVEQIENLNSDMVVRKNEIIDAMQNISATAEENSAGTEEVSASTEQILATMEEFSSLSGNLKALAHSLQGEVDKFKY</sequence>
<gene>
    <name evidence="13" type="primary">mcpC1</name>
    <name evidence="13" type="ORF">CLIT_23c01190</name>
</gene>
<dbReference type="SMART" id="SM00283">
    <property type="entry name" value="MA"/>
    <property type="match status" value="1"/>
</dbReference>
<dbReference type="GO" id="GO:0006935">
    <property type="term" value="P:chemotaxis"/>
    <property type="evidence" value="ECO:0007669"/>
    <property type="project" value="UniProtKB-KW"/>
</dbReference>
<evidence type="ECO:0000259" key="12">
    <source>
        <dbReference type="PROSITE" id="PS50885"/>
    </source>
</evidence>
<dbReference type="PANTHER" id="PTHR32089">
    <property type="entry name" value="METHYL-ACCEPTING CHEMOTAXIS PROTEIN MCPB"/>
    <property type="match status" value="1"/>
</dbReference>
<evidence type="ECO:0000256" key="2">
    <source>
        <dbReference type="ARBA" id="ARBA00022475"/>
    </source>
</evidence>
<dbReference type="GO" id="GO:0005886">
    <property type="term" value="C:plasma membrane"/>
    <property type="evidence" value="ECO:0007669"/>
    <property type="project" value="UniProtKB-SubCell"/>
</dbReference>
<evidence type="ECO:0000259" key="11">
    <source>
        <dbReference type="PROSITE" id="PS50111"/>
    </source>
</evidence>
<keyword evidence="2" id="KW-1003">Cell membrane</keyword>
<keyword evidence="7 9" id="KW-0807">Transducer</keyword>
<evidence type="ECO:0000256" key="9">
    <source>
        <dbReference type="PROSITE-ProRule" id="PRU00284"/>
    </source>
</evidence>
<dbReference type="Gene3D" id="3.30.450.20">
    <property type="entry name" value="PAS domain"/>
    <property type="match status" value="2"/>
</dbReference>
<feature type="domain" description="Methyl-accepting transducer" evidence="11">
    <location>
        <begin position="381"/>
        <end position="638"/>
    </location>
</feature>
<name>A0A069RHU6_PEPLI</name>
<dbReference type="AlphaFoldDB" id="A0A069RHU6"/>
<dbReference type="CDD" id="cd06225">
    <property type="entry name" value="HAMP"/>
    <property type="match status" value="1"/>
</dbReference>
<feature type="domain" description="HAMP" evidence="12">
    <location>
        <begin position="310"/>
        <end position="362"/>
    </location>
</feature>
<dbReference type="GO" id="GO:0007165">
    <property type="term" value="P:signal transduction"/>
    <property type="evidence" value="ECO:0007669"/>
    <property type="project" value="UniProtKB-KW"/>
</dbReference>
<dbReference type="Proteomes" id="UP000027946">
    <property type="component" value="Unassembled WGS sequence"/>
</dbReference>
<feature type="transmembrane region" description="Helical" evidence="10">
    <location>
        <begin position="12"/>
        <end position="31"/>
    </location>
</feature>
<evidence type="ECO:0000313" key="14">
    <source>
        <dbReference type="Proteomes" id="UP000027946"/>
    </source>
</evidence>
<dbReference type="SMART" id="SM00304">
    <property type="entry name" value="HAMP"/>
    <property type="match status" value="1"/>
</dbReference>
<dbReference type="PROSITE" id="PS50885">
    <property type="entry name" value="HAMP"/>
    <property type="match status" value="1"/>
</dbReference>
<dbReference type="InterPro" id="IPR029151">
    <property type="entry name" value="Sensor-like_sf"/>
</dbReference>
<dbReference type="Pfam" id="PF00015">
    <property type="entry name" value="MCPsignal"/>
    <property type="match status" value="1"/>
</dbReference>
<dbReference type="PANTHER" id="PTHR32089:SF114">
    <property type="entry name" value="METHYL-ACCEPTING CHEMOTAXIS PROTEIN MCPB"/>
    <property type="match status" value="1"/>
</dbReference>
<keyword evidence="14" id="KW-1185">Reference proteome</keyword>
<dbReference type="SUPFAM" id="SSF58104">
    <property type="entry name" value="Methyl-accepting chemotaxis protein (MCP) signaling domain"/>
    <property type="match status" value="1"/>
</dbReference>
<comment type="caution">
    <text evidence="13">The sequence shown here is derived from an EMBL/GenBank/DDBJ whole genome shotgun (WGS) entry which is preliminary data.</text>
</comment>
<evidence type="ECO:0000256" key="6">
    <source>
        <dbReference type="ARBA" id="ARBA00023136"/>
    </source>
</evidence>
<dbReference type="RefSeq" id="WP_038267706.1">
    <property type="nucleotide sequence ID" value="NZ_FSRH01000004.1"/>
</dbReference>
<proteinExistence type="inferred from homology"/>
<dbReference type="Gene3D" id="1.10.287.950">
    <property type="entry name" value="Methyl-accepting chemotaxis protein"/>
    <property type="match status" value="1"/>
</dbReference>
<evidence type="ECO:0000256" key="7">
    <source>
        <dbReference type="ARBA" id="ARBA00023224"/>
    </source>
</evidence>
<organism evidence="13 14">
    <name type="scientific">Peptoclostridium litorale DSM 5388</name>
    <dbReference type="NCBI Taxonomy" id="1121324"/>
    <lineage>
        <taxon>Bacteria</taxon>
        <taxon>Bacillati</taxon>
        <taxon>Bacillota</taxon>
        <taxon>Clostridia</taxon>
        <taxon>Peptostreptococcales</taxon>
        <taxon>Peptoclostridiaceae</taxon>
        <taxon>Peptoclostridium</taxon>
    </lineage>
</organism>
<evidence type="ECO:0000256" key="5">
    <source>
        <dbReference type="ARBA" id="ARBA00022989"/>
    </source>
</evidence>
<dbReference type="Pfam" id="PF02743">
    <property type="entry name" value="dCache_1"/>
    <property type="match status" value="1"/>
</dbReference>
<keyword evidence="3" id="KW-0145">Chemotaxis</keyword>
<comment type="subcellular location">
    <subcellularLocation>
        <location evidence="1">Cell membrane</location>
        <topology evidence="1">Multi-pass membrane protein</topology>
    </subcellularLocation>
</comment>
<dbReference type="eggNOG" id="COG0840">
    <property type="taxonomic scope" value="Bacteria"/>
</dbReference>
<evidence type="ECO:0000256" key="1">
    <source>
        <dbReference type="ARBA" id="ARBA00004651"/>
    </source>
</evidence>
<keyword evidence="4 10" id="KW-0812">Transmembrane</keyword>
<dbReference type="CDD" id="cd12912">
    <property type="entry name" value="PDC2_MCP_like"/>
    <property type="match status" value="1"/>
</dbReference>
<evidence type="ECO:0000313" key="13">
    <source>
        <dbReference type="EMBL" id="KDR93847.1"/>
    </source>
</evidence>
<evidence type="ECO:0000256" key="10">
    <source>
        <dbReference type="SAM" id="Phobius"/>
    </source>
</evidence>
<reference evidence="13 14" key="1">
    <citation type="submission" date="2014-03" db="EMBL/GenBank/DDBJ databases">
        <title>Genome sequence of Clostridium litorale W6, DSM 5388.</title>
        <authorList>
            <person name="Poehlein A."/>
            <person name="Jagirdar A."/>
            <person name="Khonsari B."/>
            <person name="Chibani C.M."/>
            <person name="Gutierrez Gutierrez D.A."/>
            <person name="Davydova E."/>
            <person name="Alghaithi H.S."/>
            <person name="Nair K.P."/>
            <person name="Dhamotharan K."/>
            <person name="Chandran L."/>
            <person name="G W."/>
            <person name="Daniel R."/>
        </authorList>
    </citation>
    <scope>NUCLEOTIDE SEQUENCE [LARGE SCALE GENOMIC DNA]</scope>
    <source>
        <strain evidence="13 14">W6</strain>
    </source>
</reference>
<dbReference type="Pfam" id="PF00672">
    <property type="entry name" value="HAMP"/>
    <property type="match status" value="1"/>
</dbReference>
<dbReference type="CDD" id="cd11386">
    <property type="entry name" value="MCP_signal"/>
    <property type="match status" value="1"/>
</dbReference>
<keyword evidence="6 10" id="KW-0472">Membrane</keyword>
<evidence type="ECO:0000256" key="3">
    <source>
        <dbReference type="ARBA" id="ARBA00022500"/>
    </source>
</evidence>
<dbReference type="InterPro" id="IPR033479">
    <property type="entry name" value="dCache_1"/>
</dbReference>
<dbReference type="CDD" id="cd12913">
    <property type="entry name" value="PDC1_MCP_like"/>
    <property type="match status" value="1"/>
</dbReference>
<accession>A0A069RHU6</accession>